<protein>
    <recommendedName>
        <fullName evidence="4">Periplasmic heavy metal sensor</fullName>
    </recommendedName>
</protein>
<accession>A0ABR7X6J6</accession>
<dbReference type="EMBL" id="JACWMW010000002">
    <property type="protein sequence ID" value="MBD1386170.1"/>
    <property type="molecule type" value="Genomic_DNA"/>
</dbReference>
<dbReference type="Proteomes" id="UP000618754">
    <property type="component" value="Unassembled WGS sequence"/>
</dbReference>
<keyword evidence="1" id="KW-0732">Signal</keyword>
<sequence>MKKILLMITFLAGTAVLAQAQTQKVHKTPEQKAQHMTEALNKKLALSADQSAKVNAIFTKSAVSMDSLKAHKSADRKANMQARKAIMANTNASLKNVLTADQQTKFADMKASFKGRMHGKRGDHKGIAPEQKAQRISKVLQKKLSLTQDQYAKVNTILLKRATQMDSLKANRSATDRKANKESRKAILVQTDGELKAVLTADQLKNYTELKAQMKERMKNRRGTKAPTAG</sequence>
<comment type="caution">
    <text evidence="2">The sequence shown here is derived from an EMBL/GenBank/DDBJ whole genome shotgun (WGS) entry which is preliminary data.</text>
</comment>
<evidence type="ECO:0008006" key="4">
    <source>
        <dbReference type="Google" id="ProtNLM"/>
    </source>
</evidence>
<organism evidence="2 3">
    <name type="scientific">Mucilaginibacter rigui</name>
    <dbReference type="NCBI Taxonomy" id="534635"/>
    <lineage>
        <taxon>Bacteria</taxon>
        <taxon>Pseudomonadati</taxon>
        <taxon>Bacteroidota</taxon>
        <taxon>Sphingobacteriia</taxon>
        <taxon>Sphingobacteriales</taxon>
        <taxon>Sphingobacteriaceae</taxon>
        <taxon>Mucilaginibacter</taxon>
    </lineage>
</organism>
<feature type="chain" id="PRO_5045047265" description="Periplasmic heavy metal sensor" evidence="1">
    <location>
        <begin position="21"/>
        <end position="230"/>
    </location>
</feature>
<dbReference type="RefSeq" id="WP_191175988.1">
    <property type="nucleotide sequence ID" value="NZ_JACWMW010000002.1"/>
</dbReference>
<evidence type="ECO:0000256" key="1">
    <source>
        <dbReference type="SAM" id="SignalP"/>
    </source>
</evidence>
<name>A0ABR7X6J6_9SPHI</name>
<evidence type="ECO:0000313" key="2">
    <source>
        <dbReference type="EMBL" id="MBD1386170.1"/>
    </source>
</evidence>
<keyword evidence="3" id="KW-1185">Reference proteome</keyword>
<dbReference type="Gene3D" id="1.20.120.1490">
    <property type="match status" value="1"/>
</dbReference>
<feature type="signal peptide" evidence="1">
    <location>
        <begin position="1"/>
        <end position="20"/>
    </location>
</feature>
<reference evidence="2 3" key="1">
    <citation type="submission" date="2020-09" db="EMBL/GenBank/DDBJ databases">
        <title>Novel species of Mucilaginibacter isolated from a glacier on the Tibetan Plateau.</title>
        <authorList>
            <person name="Liu Q."/>
            <person name="Xin Y.-H."/>
        </authorList>
    </citation>
    <scope>NUCLEOTIDE SEQUENCE [LARGE SCALE GENOMIC DNA]</scope>
    <source>
        <strain evidence="2 3">CGMCC 1.13878</strain>
    </source>
</reference>
<gene>
    <name evidence="2" type="ORF">IDJ75_12840</name>
</gene>
<proteinExistence type="predicted"/>
<evidence type="ECO:0000313" key="3">
    <source>
        <dbReference type="Proteomes" id="UP000618754"/>
    </source>
</evidence>